<dbReference type="InterPro" id="IPR036354">
    <property type="entry name" value="Prot_inh_pot1_sf"/>
</dbReference>
<dbReference type="EMBL" id="BSYR01000019">
    <property type="protein sequence ID" value="GMI83292.1"/>
    <property type="molecule type" value="Genomic_DNA"/>
</dbReference>
<dbReference type="SUPFAM" id="SSF54654">
    <property type="entry name" value="CI-2 family of serine protease inhibitors"/>
    <property type="match status" value="1"/>
</dbReference>
<dbReference type="Proteomes" id="UP001165190">
    <property type="component" value="Unassembled WGS sequence"/>
</dbReference>
<reference evidence="4" key="1">
    <citation type="submission" date="2023-05" db="EMBL/GenBank/DDBJ databases">
        <title>Genome and transcriptome analyses reveal genes involved in the formation of fine ridges on petal epidermal cells in Hibiscus trionum.</title>
        <authorList>
            <person name="Koshimizu S."/>
            <person name="Masuda S."/>
            <person name="Ishii T."/>
            <person name="Shirasu K."/>
            <person name="Hoshino A."/>
            <person name="Arita M."/>
        </authorList>
    </citation>
    <scope>NUCLEOTIDE SEQUENCE</scope>
    <source>
        <strain evidence="4">Hamamatsu line</strain>
    </source>
</reference>
<evidence type="ECO:0000313" key="5">
    <source>
        <dbReference type="Proteomes" id="UP001165190"/>
    </source>
</evidence>
<organism evidence="4 5">
    <name type="scientific">Hibiscus trionum</name>
    <name type="common">Flower of an hour</name>
    <dbReference type="NCBI Taxonomy" id="183268"/>
    <lineage>
        <taxon>Eukaryota</taxon>
        <taxon>Viridiplantae</taxon>
        <taxon>Streptophyta</taxon>
        <taxon>Embryophyta</taxon>
        <taxon>Tracheophyta</taxon>
        <taxon>Spermatophyta</taxon>
        <taxon>Magnoliopsida</taxon>
        <taxon>eudicotyledons</taxon>
        <taxon>Gunneridae</taxon>
        <taxon>Pentapetalae</taxon>
        <taxon>rosids</taxon>
        <taxon>malvids</taxon>
        <taxon>Malvales</taxon>
        <taxon>Malvaceae</taxon>
        <taxon>Malvoideae</taxon>
        <taxon>Hibiscus</taxon>
    </lineage>
</organism>
<sequence>MSGWLPYPPCANGICTEMTCCGQGYKASWPELVGKNQAEAKATIERDNPGVTVLILPPGTKRTFDLCCNRVYVFVDGNVNVIQTPTVG</sequence>
<keyword evidence="3" id="KW-0722">Serine protease inhibitor</keyword>
<evidence type="ECO:0000256" key="3">
    <source>
        <dbReference type="ARBA" id="ARBA00022900"/>
    </source>
</evidence>
<dbReference type="InterPro" id="IPR000864">
    <property type="entry name" value="Prot_inh_pot1"/>
</dbReference>
<evidence type="ECO:0000256" key="1">
    <source>
        <dbReference type="ARBA" id="ARBA00008210"/>
    </source>
</evidence>
<gene>
    <name evidence="4" type="ORF">HRI_001998500</name>
</gene>
<accession>A0A9W7HUN3</accession>
<dbReference type="GO" id="GO:0009611">
    <property type="term" value="P:response to wounding"/>
    <property type="evidence" value="ECO:0007669"/>
    <property type="project" value="InterPro"/>
</dbReference>
<dbReference type="PANTHER" id="PTHR33091:SF29">
    <property type="entry name" value="SUBTILISIN INHIBITOR 1"/>
    <property type="match status" value="1"/>
</dbReference>
<dbReference type="Pfam" id="PF00280">
    <property type="entry name" value="potato_inhibit"/>
    <property type="match status" value="1"/>
</dbReference>
<protein>
    <submittedName>
        <fullName evidence="4">Uncharacterized protein</fullName>
    </submittedName>
</protein>
<dbReference type="PANTHER" id="PTHR33091">
    <property type="entry name" value="PROTEIN, PUTATIVE, EXPRESSED-RELATED"/>
    <property type="match status" value="1"/>
</dbReference>
<keyword evidence="5" id="KW-1185">Reference proteome</keyword>
<dbReference type="GO" id="GO:0004867">
    <property type="term" value="F:serine-type endopeptidase inhibitor activity"/>
    <property type="evidence" value="ECO:0007669"/>
    <property type="project" value="UniProtKB-KW"/>
</dbReference>
<name>A0A9W7HUN3_HIBTR</name>
<dbReference type="OrthoDB" id="10013825at2759"/>
<comment type="caution">
    <text evidence="4">The sequence shown here is derived from an EMBL/GenBank/DDBJ whole genome shotgun (WGS) entry which is preliminary data.</text>
</comment>
<dbReference type="PRINTS" id="PR00292">
    <property type="entry name" value="POTATOINHBTR"/>
</dbReference>
<proteinExistence type="inferred from homology"/>
<dbReference type="AlphaFoldDB" id="A0A9W7HUN3"/>
<comment type="similarity">
    <text evidence="1">Belongs to the protease inhibitor I13 (potato type I serine protease inhibitor) family.</text>
</comment>
<dbReference type="Gene3D" id="3.30.10.10">
    <property type="entry name" value="Trypsin Inhibitor V, subunit A"/>
    <property type="match status" value="1"/>
</dbReference>
<evidence type="ECO:0000313" key="4">
    <source>
        <dbReference type="EMBL" id="GMI83292.1"/>
    </source>
</evidence>
<evidence type="ECO:0000256" key="2">
    <source>
        <dbReference type="ARBA" id="ARBA00022690"/>
    </source>
</evidence>
<keyword evidence="2" id="KW-0646">Protease inhibitor</keyword>